<sequence length="1109" mass="120437">MSSNDDTGQSQRQATSTTPYIAISPRDAFSAYNPSIRMNHGQINSSFPANSIPGHTGNADASYAPLARHSGEVFNGGPHRPIEAPCYDVRYKRFSSIENFVPIHPRAPSTASNFLGHAHPHTPVHPTHTPAHAQPTHAQASSHHAVRQHQMFRSASYSASSSTQLPHEQIHTHTHAQALQIKTEPKAHSQMNLGYGPGSGSLNMPYYQHNRSVIPITTINGHHPHPSSTPGRGTRRTRTFSMSSSMPLRQVEGHFLMSPGSVDGPFLVSPGGHRQLQPEILNRKASLCPKMPRKRRSFSELVRNHKCHYNYCDRVYASSLALVQHLKIKHNDYTMLRTSIARNASKNKQKGNLNTKPNDANQMTTSSANDSLVRTTNSNSEPEFQNRCMSSDSLGQSVPEKLQIERSSSVGASSMSMAGYNDNRSISLSSVASLFEDMEVLDESRSTKTPKQSLDTLDEYTPQETDNRQYNTDVQTQINSNTFDLNSGANNTTAEEDRQQTRDGPQNNIASRQGYLYVAPRATLPVPISPASARMDSENLHQSPEGAHAAIQVHESDNNDVHSAKKFRSTPPIQIPGKAHSSAEHCGTVHGTYDIQASEGHFNSTSSFGMRPNEDGNDDVVTQMASYPANILHNEASNSSTDYARFSYASDSVDSLQSFNDISSQTHPHPQPTSTPIEPVSTTPASAAANTNFYHYGSQPSSTGAGFNPDETPEDPKRGNQTFSFSDSSAMNLHRSASAIAGGSLDMSHSGHNLQTLARHNTDGSLPSSQYALFGSLDVNHGDIDQGVATAHNHGSSVGKLWNGSRMMSDHDHQTRVARGQMATVSEMDLSAMSDGLPHLEFLSKGLEADVDVDVDIDVNVSHDMENFDFTHDISSHSSAPASASIVKDSDTNDMNNEGRSQDSLLGNNNCSTPQPIEHLAVDTSMEPLGQQQQELFDAVTNQSLPFTYSGLKYSTSFAQTPRGAGSVGGPAVPGDAQSDHGEGHGDTVGSVDHSEIQHQPESGEDVYQMTEKADIGLKSQGMMGLLSNLNFPEDVHSKNHRLVSTDSLPESGRLLQNPKGLATLPHFDAHAYRSPAIECDNSESVDVTMSNADENSTFANYIHNHQPA</sequence>
<feature type="compositionally biased region" description="Polar residues" evidence="1">
    <location>
        <begin position="342"/>
        <end position="396"/>
    </location>
</feature>
<feature type="compositionally biased region" description="Polar residues" evidence="1">
    <location>
        <begin position="893"/>
        <end position="915"/>
    </location>
</feature>
<organism evidence="3 4">
    <name type="scientific">Sphaeroforma arctica JP610</name>
    <dbReference type="NCBI Taxonomy" id="667725"/>
    <lineage>
        <taxon>Eukaryota</taxon>
        <taxon>Ichthyosporea</taxon>
        <taxon>Ichthyophonida</taxon>
        <taxon>Sphaeroforma</taxon>
    </lineage>
</organism>
<dbReference type="AlphaFoldDB" id="A0A0L0GC61"/>
<feature type="region of interest" description="Disordered" evidence="1">
    <location>
        <begin position="217"/>
        <end position="238"/>
    </location>
</feature>
<dbReference type="GeneID" id="25901871"/>
<gene>
    <name evidence="3" type="ORF">SARC_01367</name>
</gene>
<dbReference type="Proteomes" id="UP000054560">
    <property type="component" value="Unassembled WGS sequence"/>
</dbReference>
<dbReference type="InterPro" id="IPR013087">
    <property type="entry name" value="Znf_C2H2_type"/>
</dbReference>
<evidence type="ECO:0000313" key="4">
    <source>
        <dbReference type="Proteomes" id="UP000054560"/>
    </source>
</evidence>
<feature type="compositionally biased region" description="Polar residues" evidence="1">
    <location>
        <begin position="462"/>
        <end position="493"/>
    </location>
</feature>
<dbReference type="PROSITE" id="PS00028">
    <property type="entry name" value="ZINC_FINGER_C2H2_1"/>
    <property type="match status" value="1"/>
</dbReference>
<feature type="region of interest" description="Disordered" evidence="1">
    <location>
        <begin position="963"/>
        <end position="1006"/>
    </location>
</feature>
<evidence type="ECO:0000313" key="3">
    <source>
        <dbReference type="EMBL" id="KNC86496.1"/>
    </source>
</evidence>
<feature type="region of interest" description="Disordered" evidence="1">
    <location>
        <begin position="342"/>
        <end position="398"/>
    </location>
</feature>
<protein>
    <recommendedName>
        <fullName evidence="2">C2H2-type domain-containing protein</fullName>
    </recommendedName>
</protein>
<feature type="domain" description="C2H2-type" evidence="2">
    <location>
        <begin position="307"/>
        <end position="330"/>
    </location>
</feature>
<proteinExistence type="predicted"/>
<dbReference type="EMBL" id="KQ241649">
    <property type="protein sequence ID" value="KNC86496.1"/>
    <property type="molecule type" value="Genomic_DNA"/>
</dbReference>
<accession>A0A0L0GC61</accession>
<evidence type="ECO:0000256" key="1">
    <source>
        <dbReference type="SAM" id="MobiDB-lite"/>
    </source>
</evidence>
<feature type="region of interest" description="Disordered" evidence="1">
    <location>
        <begin position="659"/>
        <end position="726"/>
    </location>
</feature>
<feature type="region of interest" description="Disordered" evidence="1">
    <location>
        <begin position="872"/>
        <end position="916"/>
    </location>
</feature>
<feature type="region of interest" description="Disordered" evidence="1">
    <location>
        <begin position="441"/>
        <end position="509"/>
    </location>
</feature>
<name>A0A0L0GC61_9EUKA</name>
<dbReference type="RefSeq" id="XP_014160398.1">
    <property type="nucleotide sequence ID" value="XM_014304923.1"/>
</dbReference>
<evidence type="ECO:0000259" key="2">
    <source>
        <dbReference type="PROSITE" id="PS00028"/>
    </source>
</evidence>
<feature type="compositionally biased region" description="Low complexity" evidence="1">
    <location>
        <begin position="876"/>
        <end position="885"/>
    </location>
</feature>
<keyword evidence="4" id="KW-1185">Reference proteome</keyword>
<feature type="region of interest" description="Disordered" evidence="1">
    <location>
        <begin position="116"/>
        <end position="177"/>
    </location>
</feature>
<feature type="compositionally biased region" description="Low complexity" evidence="1">
    <location>
        <begin position="663"/>
        <end position="692"/>
    </location>
</feature>
<feature type="compositionally biased region" description="Low complexity" evidence="1">
    <location>
        <begin position="124"/>
        <end position="143"/>
    </location>
</feature>
<reference evidence="3 4" key="1">
    <citation type="submission" date="2011-02" db="EMBL/GenBank/DDBJ databases">
        <title>The Genome Sequence of Sphaeroforma arctica JP610.</title>
        <authorList>
            <consortium name="The Broad Institute Genome Sequencing Platform"/>
            <person name="Russ C."/>
            <person name="Cuomo C."/>
            <person name="Young S.K."/>
            <person name="Zeng Q."/>
            <person name="Gargeya S."/>
            <person name="Alvarado L."/>
            <person name="Berlin A."/>
            <person name="Chapman S.B."/>
            <person name="Chen Z."/>
            <person name="Freedman E."/>
            <person name="Gellesch M."/>
            <person name="Goldberg J."/>
            <person name="Griggs A."/>
            <person name="Gujja S."/>
            <person name="Heilman E."/>
            <person name="Heiman D."/>
            <person name="Howarth C."/>
            <person name="Mehta T."/>
            <person name="Neiman D."/>
            <person name="Pearson M."/>
            <person name="Roberts A."/>
            <person name="Saif S."/>
            <person name="Shea T."/>
            <person name="Shenoy N."/>
            <person name="Sisk P."/>
            <person name="Stolte C."/>
            <person name="Sykes S."/>
            <person name="White J."/>
            <person name="Yandava C."/>
            <person name="Burger G."/>
            <person name="Gray M.W."/>
            <person name="Holland P.W.H."/>
            <person name="King N."/>
            <person name="Lang F.B.F."/>
            <person name="Roger A.J."/>
            <person name="Ruiz-Trillo I."/>
            <person name="Haas B."/>
            <person name="Nusbaum C."/>
            <person name="Birren B."/>
        </authorList>
    </citation>
    <scope>NUCLEOTIDE SEQUENCE [LARGE SCALE GENOMIC DNA]</scope>
    <source>
        <strain evidence="3 4">JP610</strain>
    </source>
</reference>